<evidence type="ECO:0000256" key="2">
    <source>
        <dbReference type="ARBA" id="ARBA00022840"/>
    </source>
</evidence>
<dbReference type="PROSITE" id="PS00211">
    <property type="entry name" value="ABC_TRANSPORTER_1"/>
    <property type="match status" value="1"/>
</dbReference>
<keyword evidence="5" id="KW-1185">Reference proteome</keyword>
<evidence type="ECO:0000256" key="1">
    <source>
        <dbReference type="ARBA" id="ARBA00022741"/>
    </source>
</evidence>
<dbReference type="SMART" id="SM00382">
    <property type="entry name" value="AAA"/>
    <property type="match status" value="1"/>
</dbReference>
<dbReference type="AlphaFoldDB" id="A0A7W1XCU9"/>
<protein>
    <submittedName>
        <fullName evidence="4">ABC transporter ATP-binding protein</fullName>
    </submittedName>
</protein>
<dbReference type="EMBL" id="JACEIP010000032">
    <property type="protein sequence ID" value="MBA4544224.1"/>
    <property type="molecule type" value="Genomic_DNA"/>
</dbReference>
<evidence type="ECO:0000259" key="3">
    <source>
        <dbReference type="PROSITE" id="PS50893"/>
    </source>
</evidence>
<dbReference type="InterPro" id="IPR027417">
    <property type="entry name" value="P-loop_NTPase"/>
</dbReference>
<keyword evidence="1" id="KW-0547">Nucleotide-binding</keyword>
<dbReference type="RefSeq" id="WP_152568565.1">
    <property type="nucleotide sequence ID" value="NZ_JACEIP010000032.1"/>
</dbReference>
<reference evidence="4 5" key="1">
    <citation type="submission" date="2020-07" db="EMBL/GenBank/DDBJ databases">
        <authorList>
            <person name="Feng H."/>
        </authorList>
    </citation>
    <scope>NUCLEOTIDE SEQUENCE [LARGE SCALE GENOMIC DNA]</scope>
    <source>
        <strain evidence="5">s-11</strain>
    </source>
</reference>
<dbReference type="Gene3D" id="3.40.50.300">
    <property type="entry name" value="P-loop containing nucleotide triphosphate hydrolases"/>
    <property type="match status" value="1"/>
</dbReference>
<dbReference type="SUPFAM" id="SSF52540">
    <property type="entry name" value="P-loop containing nucleoside triphosphate hydrolases"/>
    <property type="match status" value="1"/>
</dbReference>
<gene>
    <name evidence="4" type="ORF">H1164_15295</name>
</gene>
<dbReference type="Pfam" id="PF00005">
    <property type="entry name" value="ABC_tran"/>
    <property type="match status" value="1"/>
</dbReference>
<sequence>MAAIIELNDVTWRRGDQTILHQVNWKVSPGEHWAILGLNGSGKTSLLNLINGYFWPSQGKISVLGHPFGKVDLRELRKSIGWVSSSLQERINGRERAQNVVLSGKFASIGLYEKTGENDVKRARQLMEQLECGHLFDRSYQTCSQGEKQKLLIARALMASPKLLILDEACNGLDFLSREALLSSIRQLAESSDAPHLLFVTHHIEEILPIFTHTLLLRRGRVFAKGETRTVLNSSNLSAFFETPVEVNWRNDRAWLSVSETKTNDPEVIRTLR</sequence>
<feature type="domain" description="ABC transporter" evidence="3">
    <location>
        <begin position="5"/>
        <end position="244"/>
    </location>
</feature>
<dbReference type="OrthoDB" id="9789994at2"/>
<evidence type="ECO:0000313" key="4">
    <source>
        <dbReference type="EMBL" id="MBA4544224.1"/>
    </source>
</evidence>
<dbReference type="PANTHER" id="PTHR43158">
    <property type="entry name" value="SKFA PEPTIDE EXPORT ATP-BINDING PROTEIN SKFE"/>
    <property type="match status" value="1"/>
</dbReference>
<name>A0A7W1XCU9_9BACL</name>
<dbReference type="InterPro" id="IPR003439">
    <property type="entry name" value="ABC_transporter-like_ATP-bd"/>
</dbReference>
<evidence type="ECO:0000313" key="5">
    <source>
        <dbReference type="Proteomes" id="UP000530514"/>
    </source>
</evidence>
<keyword evidence="2 4" id="KW-0067">ATP-binding</keyword>
<dbReference type="InterPro" id="IPR003593">
    <property type="entry name" value="AAA+_ATPase"/>
</dbReference>
<organism evidence="4 5">
    <name type="scientific">Thermoactinomyces daqus</name>
    <dbReference type="NCBI Taxonomy" id="1329516"/>
    <lineage>
        <taxon>Bacteria</taxon>
        <taxon>Bacillati</taxon>
        <taxon>Bacillota</taxon>
        <taxon>Bacilli</taxon>
        <taxon>Bacillales</taxon>
        <taxon>Thermoactinomycetaceae</taxon>
        <taxon>Thermoactinomyces</taxon>
    </lineage>
</organism>
<proteinExistence type="predicted"/>
<dbReference type="PANTHER" id="PTHR43158:SF2">
    <property type="entry name" value="SKFA PEPTIDE EXPORT ATP-BINDING PROTEIN SKFE"/>
    <property type="match status" value="1"/>
</dbReference>
<dbReference type="GO" id="GO:0005524">
    <property type="term" value="F:ATP binding"/>
    <property type="evidence" value="ECO:0007669"/>
    <property type="project" value="UniProtKB-KW"/>
</dbReference>
<dbReference type="InterPro" id="IPR017871">
    <property type="entry name" value="ABC_transporter-like_CS"/>
</dbReference>
<comment type="caution">
    <text evidence="4">The sequence shown here is derived from an EMBL/GenBank/DDBJ whole genome shotgun (WGS) entry which is preliminary data.</text>
</comment>
<accession>A0A7W1XCU9</accession>
<dbReference type="Proteomes" id="UP000530514">
    <property type="component" value="Unassembled WGS sequence"/>
</dbReference>
<dbReference type="GO" id="GO:0016887">
    <property type="term" value="F:ATP hydrolysis activity"/>
    <property type="evidence" value="ECO:0007669"/>
    <property type="project" value="InterPro"/>
</dbReference>
<dbReference type="PROSITE" id="PS50893">
    <property type="entry name" value="ABC_TRANSPORTER_2"/>
    <property type="match status" value="1"/>
</dbReference>